<keyword evidence="2" id="KW-1185">Reference proteome</keyword>
<evidence type="ECO:0000313" key="2">
    <source>
        <dbReference type="Proteomes" id="UP000308652"/>
    </source>
</evidence>
<dbReference type="STRING" id="68775.A0A5C3M5E3"/>
<proteinExistence type="predicted"/>
<protein>
    <recommendedName>
        <fullName evidence="3">F-box domain-containing protein</fullName>
    </recommendedName>
</protein>
<dbReference type="Proteomes" id="UP000308652">
    <property type="component" value="Unassembled WGS sequence"/>
</dbReference>
<organism evidence="1 2">
    <name type="scientific">Crucibulum laeve</name>
    <dbReference type="NCBI Taxonomy" id="68775"/>
    <lineage>
        <taxon>Eukaryota</taxon>
        <taxon>Fungi</taxon>
        <taxon>Dikarya</taxon>
        <taxon>Basidiomycota</taxon>
        <taxon>Agaricomycotina</taxon>
        <taxon>Agaricomycetes</taxon>
        <taxon>Agaricomycetidae</taxon>
        <taxon>Agaricales</taxon>
        <taxon>Agaricineae</taxon>
        <taxon>Nidulariaceae</taxon>
        <taxon>Crucibulum</taxon>
    </lineage>
</organism>
<evidence type="ECO:0008006" key="3">
    <source>
        <dbReference type="Google" id="ProtNLM"/>
    </source>
</evidence>
<dbReference type="EMBL" id="ML213599">
    <property type="protein sequence ID" value="TFK39606.1"/>
    <property type="molecule type" value="Genomic_DNA"/>
</dbReference>
<evidence type="ECO:0000313" key="1">
    <source>
        <dbReference type="EMBL" id="TFK39606.1"/>
    </source>
</evidence>
<name>A0A5C3M5E3_9AGAR</name>
<accession>A0A5C3M5E3</accession>
<sequence>MITNILSLPNEVIEIICNELKGSRKCLRLLCTRFNEVLQPILFFHVTIDFQRPSTLRDLAANSELPMLIQHLDVKGILDRDTNMSDLFLSVVVPQLVNVRKVIGTFHEISSEYFLDCLANMQRLEDVTLEVIGHGGCIPNIKLSRLRPLQRISLSKIWERQSTLVLQDDISFLISLSPDLQCLELDSGIHHSEGMAPSFNDILDRINEEKLLQITRLRLQCFGVQWNKSITTRLFSLTSLTLLDIYPYAPVKNPMDEAEVLSPLHMNEALWKTLQLEGIILRELVTDEICEVFLDYIASYSGLIKLVLTRATAHNGDAVAADTLAETFYFQVLPLHADSLEILDIRGAYERKWCYGYHYSDSLRQCRRLNRTCLSIYPQDINQRVGEDAIWSLLEVAEKLPLLEHLYILQACPEEERGVLNYNWWNHRSSLVSDAIERSIRYAPKFTPPCPGFAVITQTHRFLASTYSLSKGMRRPWFQGFFASHFRFPALLHH</sequence>
<dbReference type="AlphaFoldDB" id="A0A5C3M5E3"/>
<reference evidence="1 2" key="1">
    <citation type="journal article" date="2019" name="Nat. Ecol. Evol.">
        <title>Megaphylogeny resolves global patterns of mushroom evolution.</title>
        <authorList>
            <person name="Varga T."/>
            <person name="Krizsan K."/>
            <person name="Foldi C."/>
            <person name="Dima B."/>
            <person name="Sanchez-Garcia M."/>
            <person name="Sanchez-Ramirez S."/>
            <person name="Szollosi G.J."/>
            <person name="Szarkandi J.G."/>
            <person name="Papp V."/>
            <person name="Albert L."/>
            <person name="Andreopoulos W."/>
            <person name="Angelini C."/>
            <person name="Antonin V."/>
            <person name="Barry K.W."/>
            <person name="Bougher N.L."/>
            <person name="Buchanan P."/>
            <person name="Buyck B."/>
            <person name="Bense V."/>
            <person name="Catcheside P."/>
            <person name="Chovatia M."/>
            <person name="Cooper J."/>
            <person name="Damon W."/>
            <person name="Desjardin D."/>
            <person name="Finy P."/>
            <person name="Geml J."/>
            <person name="Haridas S."/>
            <person name="Hughes K."/>
            <person name="Justo A."/>
            <person name="Karasinski D."/>
            <person name="Kautmanova I."/>
            <person name="Kiss B."/>
            <person name="Kocsube S."/>
            <person name="Kotiranta H."/>
            <person name="LaButti K.M."/>
            <person name="Lechner B.E."/>
            <person name="Liimatainen K."/>
            <person name="Lipzen A."/>
            <person name="Lukacs Z."/>
            <person name="Mihaltcheva S."/>
            <person name="Morgado L.N."/>
            <person name="Niskanen T."/>
            <person name="Noordeloos M.E."/>
            <person name="Ohm R.A."/>
            <person name="Ortiz-Santana B."/>
            <person name="Ovrebo C."/>
            <person name="Racz N."/>
            <person name="Riley R."/>
            <person name="Savchenko A."/>
            <person name="Shiryaev A."/>
            <person name="Soop K."/>
            <person name="Spirin V."/>
            <person name="Szebenyi C."/>
            <person name="Tomsovsky M."/>
            <person name="Tulloss R.E."/>
            <person name="Uehling J."/>
            <person name="Grigoriev I.V."/>
            <person name="Vagvolgyi C."/>
            <person name="Papp T."/>
            <person name="Martin F.M."/>
            <person name="Miettinen O."/>
            <person name="Hibbett D.S."/>
            <person name="Nagy L.G."/>
        </authorList>
    </citation>
    <scope>NUCLEOTIDE SEQUENCE [LARGE SCALE GENOMIC DNA]</scope>
    <source>
        <strain evidence="1 2">CBS 166.37</strain>
    </source>
</reference>
<gene>
    <name evidence="1" type="ORF">BDQ12DRAFT_712263</name>
</gene>
<dbReference type="OrthoDB" id="2986625at2759"/>